<sequence length="241" mass="26916">MSFFARGKRVIDSVELGYPFRTCDCARPRPDRTGTGGQIKLRNYPNIFLVRTYICDSHWAYIPILLQLGSIESAQAQGSSPDLSITYKDELASGSEIEICSLETSHTPSDTENALRVWYCVRTGWKDIRTPIWNAQKGNSRVEMPENVAAHSCSSGLGLGLFSSPGPSPGFQAKPGAEHYYLFSFHLLVHAEDARPQNNVDKNLGKGESRRARQTAEGSKQFRHVPANLGRYRHKRMMILG</sequence>
<evidence type="ECO:0000313" key="3">
    <source>
        <dbReference type="Proteomes" id="UP001218188"/>
    </source>
</evidence>
<accession>A0AAD6TEV7</accession>
<name>A0AAD6TEV7_9AGAR</name>
<evidence type="ECO:0000313" key="2">
    <source>
        <dbReference type="EMBL" id="KAJ7045271.1"/>
    </source>
</evidence>
<dbReference type="EMBL" id="JARJCM010000005">
    <property type="protein sequence ID" value="KAJ7045271.1"/>
    <property type="molecule type" value="Genomic_DNA"/>
</dbReference>
<comment type="caution">
    <text evidence="2">The sequence shown here is derived from an EMBL/GenBank/DDBJ whole genome shotgun (WGS) entry which is preliminary data.</text>
</comment>
<protein>
    <submittedName>
        <fullName evidence="2">Uncharacterized protein</fullName>
    </submittedName>
</protein>
<proteinExistence type="predicted"/>
<gene>
    <name evidence="2" type="ORF">C8F04DRAFT_1174237</name>
</gene>
<reference evidence="2" key="1">
    <citation type="submission" date="2023-03" db="EMBL/GenBank/DDBJ databases">
        <title>Massive genome expansion in bonnet fungi (Mycena s.s.) driven by repeated elements and novel gene families across ecological guilds.</title>
        <authorList>
            <consortium name="Lawrence Berkeley National Laboratory"/>
            <person name="Harder C.B."/>
            <person name="Miyauchi S."/>
            <person name="Viragh M."/>
            <person name="Kuo A."/>
            <person name="Thoen E."/>
            <person name="Andreopoulos B."/>
            <person name="Lu D."/>
            <person name="Skrede I."/>
            <person name="Drula E."/>
            <person name="Henrissat B."/>
            <person name="Morin E."/>
            <person name="Kohler A."/>
            <person name="Barry K."/>
            <person name="LaButti K."/>
            <person name="Morin E."/>
            <person name="Salamov A."/>
            <person name="Lipzen A."/>
            <person name="Mereny Z."/>
            <person name="Hegedus B."/>
            <person name="Baldrian P."/>
            <person name="Stursova M."/>
            <person name="Weitz H."/>
            <person name="Taylor A."/>
            <person name="Grigoriev I.V."/>
            <person name="Nagy L.G."/>
            <person name="Martin F."/>
            <person name="Kauserud H."/>
        </authorList>
    </citation>
    <scope>NUCLEOTIDE SEQUENCE</scope>
    <source>
        <strain evidence="2">CBHHK200</strain>
    </source>
</reference>
<dbReference type="AlphaFoldDB" id="A0AAD6TEV7"/>
<keyword evidence="3" id="KW-1185">Reference proteome</keyword>
<dbReference type="Proteomes" id="UP001218188">
    <property type="component" value="Unassembled WGS sequence"/>
</dbReference>
<feature type="region of interest" description="Disordered" evidence="1">
    <location>
        <begin position="196"/>
        <end position="220"/>
    </location>
</feature>
<evidence type="ECO:0000256" key="1">
    <source>
        <dbReference type="SAM" id="MobiDB-lite"/>
    </source>
</evidence>
<organism evidence="2 3">
    <name type="scientific">Mycena alexandri</name>
    <dbReference type="NCBI Taxonomy" id="1745969"/>
    <lineage>
        <taxon>Eukaryota</taxon>
        <taxon>Fungi</taxon>
        <taxon>Dikarya</taxon>
        <taxon>Basidiomycota</taxon>
        <taxon>Agaricomycotina</taxon>
        <taxon>Agaricomycetes</taxon>
        <taxon>Agaricomycetidae</taxon>
        <taxon>Agaricales</taxon>
        <taxon>Marasmiineae</taxon>
        <taxon>Mycenaceae</taxon>
        <taxon>Mycena</taxon>
    </lineage>
</organism>